<accession>A0A2Z6LNJ1</accession>
<evidence type="ECO:0000313" key="2">
    <source>
        <dbReference type="EMBL" id="GAU17612.1"/>
    </source>
</evidence>
<dbReference type="OrthoDB" id="1428343at2759"/>
<dbReference type="InterPro" id="IPR006527">
    <property type="entry name" value="F-box-assoc_dom_typ1"/>
</dbReference>
<dbReference type="PANTHER" id="PTHR31672">
    <property type="entry name" value="BNACNNG10540D PROTEIN"/>
    <property type="match status" value="1"/>
</dbReference>
<keyword evidence="3" id="KW-1185">Reference proteome</keyword>
<protein>
    <recommendedName>
        <fullName evidence="1">F-box associated beta-propeller type 1 domain-containing protein</fullName>
    </recommendedName>
</protein>
<dbReference type="NCBIfam" id="TIGR01640">
    <property type="entry name" value="F_box_assoc_1"/>
    <property type="match status" value="1"/>
</dbReference>
<dbReference type="AlphaFoldDB" id="A0A2Z6LNJ1"/>
<reference evidence="3" key="1">
    <citation type="journal article" date="2017" name="Front. Plant Sci.">
        <title>Climate Clever Clovers: New Paradigm to Reduce the Environmental Footprint of Ruminants by Breeding Low Methanogenic Forages Utilizing Haplotype Variation.</title>
        <authorList>
            <person name="Kaur P."/>
            <person name="Appels R."/>
            <person name="Bayer P.E."/>
            <person name="Keeble-Gagnere G."/>
            <person name="Wang J."/>
            <person name="Hirakawa H."/>
            <person name="Shirasawa K."/>
            <person name="Vercoe P."/>
            <person name="Stefanova K."/>
            <person name="Durmic Z."/>
            <person name="Nichols P."/>
            <person name="Revell C."/>
            <person name="Isobe S.N."/>
            <person name="Edwards D."/>
            <person name="Erskine W."/>
        </authorList>
    </citation>
    <scope>NUCLEOTIDE SEQUENCE [LARGE SCALE GENOMIC DNA]</scope>
    <source>
        <strain evidence="3">cv. Daliak</strain>
    </source>
</reference>
<evidence type="ECO:0000313" key="3">
    <source>
        <dbReference type="Proteomes" id="UP000242715"/>
    </source>
</evidence>
<dbReference type="EMBL" id="DF973174">
    <property type="protein sequence ID" value="GAU17612.1"/>
    <property type="molecule type" value="Genomic_DNA"/>
</dbReference>
<gene>
    <name evidence="2" type="ORF">TSUD_254870</name>
</gene>
<evidence type="ECO:0000259" key="1">
    <source>
        <dbReference type="Pfam" id="PF07734"/>
    </source>
</evidence>
<name>A0A2Z6LNJ1_TRISU</name>
<dbReference type="Pfam" id="PF07734">
    <property type="entry name" value="FBA_1"/>
    <property type="match status" value="1"/>
</dbReference>
<dbReference type="PANTHER" id="PTHR31672:SF13">
    <property type="entry name" value="F-BOX PROTEIN CPR30-LIKE"/>
    <property type="match status" value="1"/>
</dbReference>
<dbReference type="InterPro" id="IPR017451">
    <property type="entry name" value="F-box-assoc_interact_dom"/>
</dbReference>
<dbReference type="InterPro" id="IPR050796">
    <property type="entry name" value="SCF_F-box_component"/>
</dbReference>
<organism evidence="2 3">
    <name type="scientific">Trifolium subterraneum</name>
    <name type="common">Subterranean clover</name>
    <dbReference type="NCBI Taxonomy" id="3900"/>
    <lineage>
        <taxon>Eukaryota</taxon>
        <taxon>Viridiplantae</taxon>
        <taxon>Streptophyta</taxon>
        <taxon>Embryophyta</taxon>
        <taxon>Tracheophyta</taxon>
        <taxon>Spermatophyta</taxon>
        <taxon>Magnoliopsida</taxon>
        <taxon>eudicotyledons</taxon>
        <taxon>Gunneridae</taxon>
        <taxon>Pentapetalae</taxon>
        <taxon>rosids</taxon>
        <taxon>fabids</taxon>
        <taxon>Fabales</taxon>
        <taxon>Fabaceae</taxon>
        <taxon>Papilionoideae</taxon>
        <taxon>50 kb inversion clade</taxon>
        <taxon>NPAAA clade</taxon>
        <taxon>Hologalegina</taxon>
        <taxon>IRL clade</taxon>
        <taxon>Trifolieae</taxon>
        <taxon>Trifolium</taxon>
    </lineage>
</organism>
<dbReference type="Proteomes" id="UP000242715">
    <property type="component" value="Unassembled WGS sequence"/>
</dbReference>
<sequence>MKRSVTVAVGTNEELKEEEVNKRRRGVWIFQAVLWNPATAEYMVIPLRPCESVPPYRDPIFLFHGFGYDHVIDDYKLIRYMTFYHLTDEDEDVPWEDRSYDPLLEIYSLRSNSWKILEIDMHDIANCTYDSTRDGVYVDGLCHWWGSYDLQRVTGCLVSFDFSNEVLFTTPMLLDMGECCDDVIERRLVVLNESIALISNCFQASTFHISILSELGVKESWFKLFIVGPISFIECPIGVGKKGDICFKQKNDELV</sequence>
<feature type="domain" description="F-box associated beta-propeller type 1" evidence="1">
    <location>
        <begin position="32"/>
        <end position="226"/>
    </location>
</feature>
<proteinExistence type="predicted"/>